<accession>A0AAU9JSE7</accession>
<keyword evidence="2" id="KW-1185">Reference proteome</keyword>
<evidence type="ECO:0000313" key="1">
    <source>
        <dbReference type="EMBL" id="CAG9327318.1"/>
    </source>
</evidence>
<comment type="caution">
    <text evidence="1">The sequence shown here is derived from an EMBL/GenBank/DDBJ whole genome shotgun (WGS) entry which is preliminary data.</text>
</comment>
<evidence type="ECO:0000313" key="2">
    <source>
        <dbReference type="Proteomes" id="UP001162131"/>
    </source>
</evidence>
<sequence>MGAMQIKERIRLSKSKNIHVKNASKLNQKRRSVIINQPSNTDREPKLLILENNAGIRCKSSADILRTEPKPSAIFINDPVSNPIDSNYTGNYEQTIKLSNARRKSASNPVSSDFFQKIDRNNNRKPTILGKEELIYIQNGSIKSPKLDHQFVSTSTFKLFSPTANDKKTIEPKQKLEEKIVQSHRRVFSDGNAENLLFNNNEGRLVKNFVPKIPNGLKKKKRKTFHIPKTTDIHIKLKACYNKEHTQEEENFKLIQALNLKNKAENEWTWRGKHGLLNSLNS</sequence>
<organism evidence="1 2">
    <name type="scientific">Blepharisma stoltei</name>
    <dbReference type="NCBI Taxonomy" id="1481888"/>
    <lineage>
        <taxon>Eukaryota</taxon>
        <taxon>Sar</taxon>
        <taxon>Alveolata</taxon>
        <taxon>Ciliophora</taxon>
        <taxon>Postciliodesmatophora</taxon>
        <taxon>Heterotrichea</taxon>
        <taxon>Heterotrichida</taxon>
        <taxon>Blepharismidae</taxon>
        <taxon>Blepharisma</taxon>
    </lineage>
</organism>
<reference evidence="1" key="1">
    <citation type="submission" date="2021-09" db="EMBL/GenBank/DDBJ databases">
        <authorList>
            <consortium name="AG Swart"/>
            <person name="Singh M."/>
            <person name="Singh A."/>
            <person name="Seah K."/>
            <person name="Emmerich C."/>
        </authorList>
    </citation>
    <scope>NUCLEOTIDE SEQUENCE</scope>
    <source>
        <strain evidence="1">ATCC30299</strain>
    </source>
</reference>
<name>A0AAU9JSE7_9CILI</name>
<dbReference type="EMBL" id="CAJZBQ010000043">
    <property type="protein sequence ID" value="CAG9327318.1"/>
    <property type="molecule type" value="Genomic_DNA"/>
</dbReference>
<dbReference type="Proteomes" id="UP001162131">
    <property type="component" value="Unassembled WGS sequence"/>
</dbReference>
<protein>
    <submittedName>
        <fullName evidence="1">Uncharacterized protein</fullName>
    </submittedName>
</protein>
<dbReference type="AlphaFoldDB" id="A0AAU9JSE7"/>
<gene>
    <name evidence="1" type="ORF">BSTOLATCC_MIC43357</name>
</gene>
<proteinExistence type="predicted"/>